<dbReference type="OrthoDB" id="306682at2759"/>
<protein>
    <submittedName>
        <fullName evidence="2">Uncharacterized protein</fullName>
    </submittedName>
</protein>
<gene>
    <name evidence="2" type="ORF">PSON_ATCC_30995.1.T0410122</name>
</gene>
<proteinExistence type="predicted"/>
<dbReference type="Proteomes" id="UP000692954">
    <property type="component" value="Unassembled WGS sequence"/>
</dbReference>
<sequence>MQITPKAITALSKLLSQNSSNNKQSQNDSKPKSNQNSKNCRSINKNEFKNFISKPSLSNEPNYSVKNELISVLNSSKEKSIKSTLKPHHSLNYLLLSQQQLSARNSFQKKRPPQINVEESTDIQKHPQSAKNVNQMSPLHYCPNQKSQQSQKSIKQPKGMNVFSSLNEILGQYVQKRNYQKQAGTGEGTKLVVCRSARNQESKQEKQIYLSENKQQQSHSQQEYFDSQQLNKLYLYSTQILKAYQSKEMIWKQQKQSLRSEIVFLKQLLQQQEQQQNHE</sequence>
<evidence type="ECO:0000256" key="1">
    <source>
        <dbReference type="SAM" id="MobiDB-lite"/>
    </source>
</evidence>
<feature type="compositionally biased region" description="Low complexity" evidence="1">
    <location>
        <begin position="16"/>
        <end position="39"/>
    </location>
</feature>
<reference evidence="2" key="1">
    <citation type="submission" date="2021-01" db="EMBL/GenBank/DDBJ databases">
        <authorList>
            <consortium name="Genoscope - CEA"/>
            <person name="William W."/>
        </authorList>
    </citation>
    <scope>NUCLEOTIDE SEQUENCE</scope>
</reference>
<feature type="region of interest" description="Disordered" evidence="1">
    <location>
        <begin position="16"/>
        <end position="40"/>
    </location>
</feature>
<name>A0A8S1MV16_9CILI</name>
<keyword evidence="3" id="KW-1185">Reference proteome</keyword>
<dbReference type="AlphaFoldDB" id="A0A8S1MV16"/>
<dbReference type="EMBL" id="CAJJDN010000041">
    <property type="protein sequence ID" value="CAD8080923.1"/>
    <property type="molecule type" value="Genomic_DNA"/>
</dbReference>
<accession>A0A8S1MV16</accession>
<comment type="caution">
    <text evidence="2">The sequence shown here is derived from an EMBL/GenBank/DDBJ whole genome shotgun (WGS) entry which is preliminary data.</text>
</comment>
<evidence type="ECO:0000313" key="2">
    <source>
        <dbReference type="EMBL" id="CAD8080923.1"/>
    </source>
</evidence>
<evidence type="ECO:0000313" key="3">
    <source>
        <dbReference type="Proteomes" id="UP000692954"/>
    </source>
</evidence>
<organism evidence="2 3">
    <name type="scientific">Paramecium sonneborni</name>
    <dbReference type="NCBI Taxonomy" id="65129"/>
    <lineage>
        <taxon>Eukaryota</taxon>
        <taxon>Sar</taxon>
        <taxon>Alveolata</taxon>
        <taxon>Ciliophora</taxon>
        <taxon>Intramacronucleata</taxon>
        <taxon>Oligohymenophorea</taxon>
        <taxon>Peniculida</taxon>
        <taxon>Parameciidae</taxon>
        <taxon>Paramecium</taxon>
    </lineage>
</organism>